<comment type="caution">
    <text evidence="2">The sequence shown here is derived from an EMBL/GenBank/DDBJ whole genome shotgun (WGS) entry which is preliminary data.</text>
</comment>
<evidence type="ECO:0000313" key="2">
    <source>
        <dbReference type="EMBL" id="GBE88186.1"/>
    </source>
</evidence>
<dbReference type="GeneID" id="38785103"/>
<organism evidence="2 3">
    <name type="scientific">Sparassis crispa</name>
    <dbReference type="NCBI Taxonomy" id="139825"/>
    <lineage>
        <taxon>Eukaryota</taxon>
        <taxon>Fungi</taxon>
        <taxon>Dikarya</taxon>
        <taxon>Basidiomycota</taxon>
        <taxon>Agaricomycotina</taxon>
        <taxon>Agaricomycetes</taxon>
        <taxon>Polyporales</taxon>
        <taxon>Sparassidaceae</taxon>
        <taxon>Sparassis</taxon>
    </lineage>
</organism>
<keyword evidence="3" id="KW-1185">Reference proteome</keyword>
<keyword evidence="1" id="KW-0812">Transmembrane</keyword>
<gene>
    <name evidence="2" type="ORF">SCP_1204170</name>
</gene>
<dbReference type="RefSeq" id="XP_027619099.1">
    <property type="nucleotide sequence ID" value="XM_027763298.1"/>
</dbReference>
<sequence>MTRKIQKLSSSRLLSDASMQEHSSTGIALMKNFKMAAKTSCLGLQICCVQGSWAHYGGLFFKITHADLQNLDAAASLGLDHYTAAVRQSAGIKVYCEDKFGALVFLAFCLLVGVLIRGGGKSKYTQDYQL</sequence>
<reference evidence="2 3" key="1">
    <citation type="journal article" date="2018" name="Sci. Rep.">
        <title>Genome sequence of the cauliflower mushroom Sparassis crispa (Hanabiratake) and its association with beneficial usage.</title>
        <authorList>
            <person name="Kiyama R."/>
            <person name="Furutani Y."/>
            <person name="Kawaguchi K."/>
            <person name="Nakanishi T."/>
        </authorList>
    </citation>
    <scope>NUCLEOTIDE SEQUENCE [LARGE SCALE GENOMIC DNA]</scope>
</reference>
<protein>
    <submittedName>
        <fullName evidence="2">Uncharacterized protein</fullName>
    </submittedName>
</protein>
<dbReference type="InParanoid" id="A0A401H172"/>
<proteinExistence type="predicted"/>
<dbReference type="Proteomes" id="UP000287166">
    <property type="component" value="Unassembled WGS sequence"/>
</dbReference>
<evidence type="ECO:0000256" key="1">
    <source>
        <dbReference type="SAM" id="Phobius"/>
    </source>
</evidence>
<dbReference type="EMBL" id="BFAD01000012">
    <property type="protein sequence ID" value="GBE88186.1"/>
    <property type="molecule type" value="Genomic_DNA"/>
</dbReference>
<feature type="transmembrane region" description="Helical" evidence="1">
    <location>
        <begin position="100"/>
        <end position="120"/>
    </location>
</feature>
<keyword evidence="1" id="KW-0472">Membrane</keyword>
<accession>A0A401H172</accession>
<dbReference type="AlphaFoldDB" id="A0A401H172"/>
<evidence type="ECO:0000313" key="3">
    <source>
        <dbReference type="Proteomes" id="UP000287166"/>
    </source>
</evidence>
<keyword evidence="1" id="KW-1133">Transmembrane helix</keyword>
<name>A0A401H172_9APHY</name>